<keyword evidence="6 8" id="KW-1133">Transmembrane helix</keyword>
<dbReference type="Gene3D" id="1.10.3720.10">
    <property type="entry name" value="MetI-like"/>
    <property type="match status" value="1"/>
</dbReference>
<dbReference type="InterPro" id="IPR000515">
    <property type="entry name" value="MetI-like"/>
</dbReference>
<keyword evidence="3 8" id="KW-0813">Transport</keyword>
<organism evidence="10 11">
    <name type="scientific">Pseudomonas viridiflava ICMP 13104</name>
    <dbReference type="NCBI Taxonomy" id="1198305"/>
    <lineage>
        <taxon>Bacteria</taxon>
        <taxon>Pseudomonadati</taxon>
        <taxon>Pseudomonadota</taxon>
        <taxon>Gammaproteobacteria</taxon>
        <taxon>Pseudomonadales</taxon>
        <taxon>Pseudomonadaceae</taxon>
        <taxon>Pseudomonas</taxon>
    </lineage>
</organism>
<dbReference type="Proteomes" id="UP000053048">
    <property type="component" value="Unassembled WGS sequence"/>
</dbReference>
<accession>A0A0W0H326</accession>
<evidence type="ECO:0000256" key="4">
    <source>
        <dbReference type="ARBA" id="ARBA00022475"/>
    </source>
</evidence>
<dbReference type="EMBL" id="LKEJ01000188">
    <property type="protein sequence ID" value="KTB55186.1"/>
    <property type="molecule type" value="Genomic_DNA"/>
</dbReference>
<feature type="transmembrane region" description="Helical" evidence="8">
    <location>
        <begin position="149"/>
        <end position="168"/>
    </location>
</feature>
<comment type="similarity">
    <text evidence="2">Belongs to the binding-protein-dependent transport system permease family. CysTW subfamily.</text>
</comment>
<comment type="subcellular location">
    <subcellularLocation>
        <location evidence="1 8">Cell membrane</location>
        <topology evidence="1 8">Multi-pass membrane protein</topology>
    </subcellularLocation>
</comment>
<feature type="transmembrane region" description="Helical" evidence="8">
    <location>
        <begin position="252"/>
        <end position="272"/>
    </location>
</feature>
<evidence type="ECO:0000259" key="9">
    <source>
        <dbReference type="PROSITE" id="PS50928"/>
    </source>
</evidence>
<gene>
    <name evidence="10" type="ORF">AO067_17360</name>
</gene>
<reference evidence="10 11" key="1">
    <citation type="submission" date="2015-09" db="EMBL/GenBank/DDBJ databases">
        <title>Genome sequence of ICMP 13104.</title>
        <authorList>
            <person name="Visnovsky S."/>
            <person name="Lu A."/>
            <person name="Panda P."/>
            <person name="Pitman A."/>
        </authorList>
    </citation>
    <scope>NUCLEOTIDE SEQUENCE [LARGE SCALE GENOMIC DNA]</scope>
    <source>
        <strain evidence="10 11">ICMP 13104</strain>
    </source>
</reference>
<protein>
    <submittedName>
        <fullName evidence="10">ABC transporter permease</fullName>
    </submittedName>
</protein>
<evidence type="ECO:0000256" key="6">
    <source>
        <dbReference type="ARBA" id="ARBA00022989"/>
    </source>
</evidence>
<feature type="transmembrane region" description="Helical" evidence="8">
    <location>
        <begin position="68"/>
        <end position="87"/>
    </location>
</feature>
<dbReference type="Pfam" id="PF00528">
    <property type="entry name" value="BPD_transp_1"/>
    <property type="match status" value="1"/>
</dbReference>
<dbReference type="SUPFAM" id="SSF161098">
    <property type="entry name" value="MetI-like"/>
    <property type="match status" value="1"/>
</dbReference>
<dbReference type="PANTHER" id="PTHR42929">
    <property type="entry name" value="INNER MEMBRANE ABC TRANSPORTER PERMEASE PROTEIN YDCU-RELATED-RELATED"/>
    <property type="match status" value="1"/>
</dbReference>
<dbReference type="GO" id="GO:0055085">
    <property type="term" value="P:transmembrane transport"/>
    <property type="evidence" value="ECO:0007669"/>
    <property type="project" value="InterPro"/>
</dbReference>
<name>A0A0W0H326_PSEVI</name>
<dbReference type="PANTHER" id="PTHR42929:SF1">
    <property type="entry name" value="INNER MEMBRANE ABC TRANSPORTER PERMEASE PROTEIN YDCU-RELATED"/>
    <property type="match status" value="1"/>
</dbReference>
<keyword evidence="4" id="KW-1003">Cell membrane</keyword>
<dbReference type="PROSITE" id="PS50928">
    <property type="entry name" value="ABC_TM1"/>
    <property type="match status" value="1"/>
</dbReference>
<keyword evidence="11" id="KW-1185">Reference proteome</keyword>
<feature type="transmembrane region" description="Helical" evidence="8">
    <location>
        <begin position="12"/>
        <end position="35"/>
    </location>
</feature>
<dbReference type="AlphaFoldDB" id="A0A0W0H326"/>
<evidence type="ECO:0000256" key="3">
    <source>
        <dbReference type="ARBA" id="ARBA00022448"/>
    </source>
</evidence>
<comment type="caution">
    <text evidence="10">The sequence shown here is derived from an EMBL/GenBank/DDBJ whole genome shotgun (WGS) entry which is preliminary data.</text>
</comment>
<dbReference type="InterPro" id="IPR035906">
    <property type="entry name" value="MetI-like_sf"/>
</dbReference>
<evidence type="ECO:0000256" key="2">
    <source>
        <dbReference type="ARBA" id="ARBA00007069"/>
    </source>
</evidence>
<evidence type="ECO:0000256" key="8">
    <source>
        <dbReference type="RuleBase" id="RU363032"/>
    </source>
</evidence>
<evidence type="ECO:0000256" key="5">
    <source>
        <dbReference type="ARBA" id="ARBA00022692"/>
    </source>
</evidence>
<evidence type="ECO:0000256" key="7">
    <source>
        <dbReference type="ARBA" id="ARBA00023136"/>
    </source>
</evidence>
<keyword evidence="7 8" id="KW-0472">Membrane</keyword>
<dbReference type="GO" id="GO:0005886">
    <property type="term" value="C:plasma membrane"/>
    <property type="evidence" value="ECO:0007669"/>
    <property type="project" value="UniProtKB-SubCell"/>
</dbReference>
<feature type="transmembrane region" description="Helical" evidence="8">
    <location>
        <begin position="108"/>
        <end position="129"/>
    </location>
</feature>
<evidence type="ECO:0000313" key="11">
    <source>
        <dbReference type="Proteomes" id="UP000053048"/>
    </source>
</evidence>
<proteinExistence type="inferred from homology"/>
<feature type="transmembrane region" description="Helical" evidence="8">
    <location>
        <begin position="189"/>
        <end position="211"/>
    </location>
</feature>
<evidence type="ECO:0000256" key="1">
    <source>
        <dbReference type="ARBA" id="ARBA00004651"/>
    </source>
</evidence>
<evidence type="ECO:0000313" key="10">
    <source>
        <dbReference type="EMBL" id="KTB55186.1"/>
    </source>
</evidence>
<feature type="domain" description="ABC transmembrane type-1" evidence="9">
    <location>
        <begin position="62"/>
        <end position="268"/>
    </location>
</feature>
<dbReference type="CDD" id="cd06261">
    <property type="entry name" value="TM_PBP2"/>
    <property type="match status" value="1"/>
</dbReference>
<keyword evidence="5 8" id="KW-0812">Transmembrane</keyword>
<sequence length="280" mass="31048">MISLSRGKWLGLLCLVPFALFFIVFQIAPLFWVAIHSLQSDAGWGLENFTRAFSSKFYRQAIQYSLEISFWSSLFGILISILGAYSLRKVDSRLRDFVNSFANMTSNFAGVPLAFAFIILLGFNGALTLILKQTGIIDDFNLYSKTGLIILYTYFQIPLGVLLLYPAFDAVREDWNESAALLGASSYQFWRYIGLPVLTPALLGTLVILLANALGAYATVYALTTGNFNVLPIRIAAMVAGDITLDPNMASALAMILVGLMTLVTVVHQWLLKRSYHVSR</sequence>